<sequence length="197" mass="23543">MKYIFVLFFLSISFSFGQNINYEINKTTLKEYLLLEESTGSELFYSNSRYYSSNGDAQPMEYLRKETLIPNLKVYYFFKEKDSVMSYVLYEWDVSNFEDDDNNKQSEKVQKALIQKYQDLKQDISNKFGEPVVKKNYSNISRLDPENVFEENSKWNSNENIEIELYSTVSNFFKKEGFLTVNPVHRIRLYIRNLNIK</sequence>
<name>A0ABM7S571_9FLAO</name>
<proteinExistence type="predicted"/>
<dbReference type="Proteomes" id="UP000825258">
    <property type="component" value="Chromosome"/>
</dbReference>
<gene>
    <name evidence="1" type="ORF">KK2020170_07840</name>
</gene>
<accession>A0ABM7S571</accession>
<reference evidence="1 2" key="1">
    <citation type="submission" date="2021-06" db="EMBL/GenBank/DDBJ databases">
        <title>Whole genome sequences of Flavobacterium sp. KK2020170 and assembly.</title>
        <authorList>
            <person name="Kitahara K."/>
            <person name="Miyoshi S."/>
            <person name="Uesaka K."/>
        </authorList>
    </citation>
    <scope>NUCLEOTIDE SEQUENCE [LARGE SCALE GENOMIC DNA]</scope>
    <source>
        <strain evidence="1 2">KK2020170</strain>
    </source>
</reference>
<evidence type="ECO:0000313" key="1">
    <source>
        <dbReference type="EMBL" id="BCY27916.1"/>
    </source>
</evidence>
<keyword evidence="2" id="KW-1185">Reference proteome</keyword>
<evidence type="ECO:0000313" key="2">
    <source>
        <dbReference type="Proteomes" id="UP000825258"/>
    </source>
</evidence>
<organism evidence="1 2">
    <name type="scientific">Flavobacterium okayamense</name>
    <dbReference type="NCBI Taxonomy" id="2830782"/>
    <lineage>
        <taxon>Bacteria</taxon>
        <taxon>Pseudomonadati</taxon>
        <taxon>Bacteroidota</taxon>
        <taxon>Flavobacteriia</taxon>
        <taxon>Flavobacteriales</taxon>
        <taxon>Flavobacteriaceae</taxon>
        <taxon>Flavobacterium</taxon>
    </lineage>
</organism>
<dbReference type="EMBL" id="AP024749">
    <property type="protein sequence ID" value="BCY27916.1"/>
    <property type="molecule type" value="Genomic_DNA"/>
</dbReference>
<protein>
    <submittedName>
        <fullName evidence="1">Uncharacterized protein</fullName>
    </submittedName>
</protein>